<dbReference type="InterPro" id="IPR049829">
    <property type="entry name" value="MptA/B-like"/>
</dbReference>
<proteinExistence type="inferred from homology"/>
<evidence type="ECO:0000313" key="10">
    <source>
        <dbReference type="Proteomes" id="UP000266615"/>
    </source>
</evidence>
<dbReference type="NCBIfam" id="NF038066">
    <property type="entry name" value="MptB"/>
    <property type="match status" value="1"/>
</dbReference>
<dbReference type="GO" id="GO:0016020">
    <property type="term" value="C:membrane"/>
    <property type="evidence" value="ECO:0007669"/>
    <property type="project" value="UniProtKB-SubCell"/>
</dbReference>
<evidence type="ECO:0000313" key="9">
    <source>
        <dbReference type="EMBL" id="RJN31166.1"/>
    </source>
</evidence>
<feature type="transmembrane region" description="Helical" evidence="8">
    <location>
        <begin position="173"/>
        <end position="197"/>
    </location>
</feature>
<keyword evidence="6 8" id="KW-0472">Membrane</keyword>
<dbReference type="GO" id="GO:0016757">
    <property type="term" value="F:glycosyltransferase activity"/>
    <property type="evidence" value="ECO:0007669"/>
    <property type="project" value="UniProtKB-KW"/>
</dbReference>
<name>A0A3A4EZV7_9MICC</name>
<evidence type="ECO:0000256" key="8">
    <source>
        <dbReference type="SAM" id="Phobius"/>
    </source>
</evidence>
<feature type="transmembrane region" description="Helical" evidence="8">
    <location>
        <begin position="298"/>
        <end position="324"/>
    </location>
</feature>
<protein>
    <recommendedName>
        <fullName evidence="11">DUF2029 domain-containing protein</fullName>
    </recommendedName>
</protein>
<accession>A0A3A4EZV7</accession>
<feature type="transmembrane region" description="Helical" evidence="8">
    <location>
        <begin position="255"/>
        <end position="286"/>
    </location>
</feature>
<dbReference type="Proteomes" id="UP000266615">
    <property type="component" value="Unassembled WGS sequence"/>
</dbReference>
<keyword evidence="10" id="KW-1185">Reference proteome</keyword>
<comment type="caution">
    <text evidence="9">The sequence shown here is derived from an EMBL/GenBank/DDBJ whole genome shotgun (WGS) entry which is preliminary data.</text>
</comment>
<feature type="transmembrane region" description="Helical" evidence="8">
    <location>
        <begin position="217"/>
        <end position="243"/>
    </location>
</feature>
<feature type="transmembrane region" description="Helical" evidence="8">
    <location>
        <begin position="51"/>
        <end position="72"/>
    </location>
</feature>
<evidence type="ECO:0000256" key="2">
    <source>
        <dbReference type="ARBA" id="ARBA00022676"/>
    </source>
</evidence>
<dbReference type="RefSeq" id="WP_147383524.1">
    <property type="nucleotide sequence ID" value="NZ_QYZP01000003.1"/>
</dbReference>
<evidence type="ECO:0000256" key="5">
    <source>
        <dbReference type="ARBA" id="ARBA00022989"/>
    </source>
</evidence>
<comment type="similarity">
    <text evidence="7">Belongs to the MptA/B family.</text>
</comment>
<dbReference type="OrthoDB" id="5242303at2"/>
<dbReference type="EMBL" id="QYZP01000003">
    <property type="protein sequence ID" value="RJN31166.1"/>
    <property type="molecule type" value="Genomic_DNA"/>
</dbReference>
<evidence type="ECO:0000256" key="6">
    <source>
        <dbReference type="ARBA" id="ARBA00023136"/>
    </source>
</evidence>
<feature type="transmembrane region" description="Helical" evidence="8">
    <location>
        <begin position="7"/>
        <end position="31"/>
    </location>
</feature>
<keyword evidence="4 8" id="KW-0812">Transmembrane</keyword>
<keyword evidence="5 8" id="KW-1133">Transmembrane helix</keyword>
<evidence type="ECO:0000256" key="4">
    <source>
        <dbReference type="ARBA" id="ARBA00022692"/>
    </source>
</evidence>
<evidence type="ECO:0000256" key="7">
    <source>
        <dbReference type="ARBA" id="ARBA00043987"/>
    </source>
</evidence>
<dbReference type="AlphaFoldDB" id="A0A3A4EZV7"/>
<keyword evidence="2" id="KW-0328">Glycosyltransferase</keyword>
<evidence type="ECO:0000256" key="1">
    <source>
        <dbReference type="ARBA" id="ARBA00004141"/>
    </source>
</evidence>
<gene>
    <name evidence="9" type="ORF">D3250_09930</name>
</gene>
<reference evidence="9 10" key="1">
    <citation type="submission" date="2018-09" db="EMBL/GenBank/DDBJ databases">
        <title>Nesterenkonia natronophila sp. nov., an alkaliphilic actinobacteriume isolated from a soda lake, and emended description of the genus Nesterenkonia.</title>
        <authorList>
            <person name="Menes R.J."/>
            <person name="Iriarte A."/>
        </authorList>
    </citation>
    <scope>NUCLEOTIDE SEQUENCE [LARGE SCALE GENOMIC DNA]</scope>
    <source>
        <strain evidence="9 10">M8</strain>
    </source>
</reference>
<feature type="transmembrane region" description="Helical" evidence="8">
    <location>
        <begin position="463"/>
        <end position="482"/>
    </location>
</feature>
<sequence length="499" mass="53025">MKPQARAVIGYGLAGSLLILIGSLGVGWLVADSPLTRWGLVIWLRSELAGVALAVITLTAGCWILFHAWLLLRYLTRSADAAALPVVTRAAIIWSAPQLLAVPIFSRDLFAYLNQGRLVLAGEDPYTTGVSTLANWFQRGTDIGWAEDATPYGPLFLWLAAGVMRVAGDSAEVAVLLFRLLCVMGVVLVLIFVPKLAEQMGTDPASAQWVTGANPLLIISFISSAHNDALMVGLALAGTWCAVRAGRSSGGVHWLLGVAALGLVVASIGTKLITLVMLPFIGLLWAGSRASWPRRFTYWTLTAGLAGGALVGIGAIGGYGLGWVSVLVGAGSGATFWAPLAILVAPLAGLWLLLGQSPDIVFDTVGTLGRIGSIIVVLWLMFRGRQDRVFHRMTWAFAAVVLLSPLIQPWYLLWILPLFAATGFLTETNRQWPLVLITGVTGFFLAFGAADQLSVHQFLEADLTMMLLSLAVSVVGVTLILFSDARARSVVLSGDPAAS</sequence>
<keyword evidence="3" id="KW-0808">Transferase</keyword>
<evidence type="ECO:0000256" key="3">
    <source>
        <dbReference type="ARBA" id="ARBA00022679"/>
    </source>
</evidence>
<feature type="transmembrane region" description="Helical" evidence="8">
    <location>
        <begin position="360"/>
        <end position="382"/>
    </location>
</feature>
<comment type="subcellular location">
    <subcellularLocation>
        <location evidence="1">Membrane</location>
        <topology evidence="1">Multi-pass membrane protein</topology>
    </subcellularLocation>
</comment>
<evidence type="ECO:0008006" key="11">
    <source>
        <dbReference type="Google" id="ProtNLM"/>
    </source>
</evidence>
<organism evidence="9 10">
    <name type="scientific">Nesterenkonia natronophila</name>
    <dbReference type="NCBI Taxonomy" id="2174932"/>
    <lineage>
        <taxon>Bacteria</taxon>
        <taxon>Bacillati</taxon>
        <taxon>Actinomycetota</taxon>
        <taxon>Actinomycetes</taxon>
        <taxon>Micrococcales</taxon>
        <taxon>Micrococcaceae</taxon>
        <taxon>Nesterenkonia</taxon>
    </lineage>
</organism>
<feature type="transmembrane region" description="Helical" evidence="8">
    <location>
        <begin position="432"/>
        <end position="451"/>
    </location>
</feature>
<dbReference type="Pfam" id="PF26314">
    <property type="entry name" value="MptA_B_family"/>
    <property type="match status" value="1"/>
</dbReference>
<feature type="transmembrane region" description="Helical" evidence="8">
    <location>
        <begin position="394"/>
        <end position="420"/>
    </location>
</feature>